<dbReference type="RefSeq" id="WP_148066463.1">
    <property type="nucleotide sequence ID" value="NZ_VRZA01000001.1"/>
</dbReference>
<evidence type="ECO:0000313" key="2">
    <source>
        <dbReference type="Proteomes" id="UP000321039"/>
    </source>
</evidence>
<dbReference type="AlphaFoldDB" id="A0A5C9A830"/>
<proteinExistence type="predicted"/>
<sequence length="90" mass="9911">MSTLAARYRQAIELRAIGLSFDEIAAHLGVKTSEAIELVQLAVASLYFPQDKNLLLEDAKHPIWQLHHARQLALEAEGFGATSDPLEVSD</sequence>
<organism evidence="1 2">
    <name type="scientific">Parahaliea maris</name>
    <dbReference type="NCBI Taxonomy" id="2716870"/>
    <lineage>
        <taxon>Bacteria</taxon>
        <taxon>Pseudomonadati</taxon>
        <taxon>Pseudomonadota</taxon>
        <taxon>Gammaproteobacteria</taxon>
        <taxon>Cellvibrionales</taxon>
        <taxon>Halieaceae</taxon>
        <taxon>Parahaliea</taxon>
    </lineage>
</organism>
<dbReference type="InterPro" id="IPR013324">
    <property type="entry name" value="RNA_pol_sigma_r3/r4-like"/>
</dbReference>
<name>A0A5C9A830_9GAMM</name>
<protein>
    <submittedName>
        <fullName evidence="1">Uncharacterized protein</fullName>
    </submittedName>
</protein>
<dbReference type="SUPFAM" id="SSF88659">
    <property type="entry name" value="Sigma3 and sigma4 domains of RNA polymerase sigma factors"/>
    <property type="match status" value="1"/>
</dbReference>
<gene>
    <name evidence="1" type="ORF">FV139_01420</name>
</gene>
<evidence type="ECO:0000313" key="1">
    <source>
        <dbReference type="EMBL" id="TXS96194.1"/>
    </source>
</evidence>
<comment type="caution">
    <text evidence="1">The sequence shown here is derived from an EMBL/GenBank/DDBJ whole genome shotgun (WGS) entry which is preliminary data.</text>
</comment>
<accession>A0A5C9A830</accession>
<keyword evidence="2" id="KW-1185">Reference proteome</keyword>
<dbReference type="Proteomes" id="UP000321039">
    <property type="component" value="Unassembled WGS sequence"/>
</dbReference>
<dbReference type="EMBL" id="VRZA01000001">
    <property type="protein sequence ID" value="TXS96194.1"/>
    <property type="molecule type" value="Genomic_DNA"/>
</dbReference>
<reference evidence="1 2" key="1">
    <citation type="submission" date="2019-08" db="EMBL/GenBank/DDBJ databases">
        <title>Parahaliea maris sp. nov., isolated from the surface seawater.</title>
        <authorList>
            <person name="Liu Y."/>
        </authorList>
    </citation>
    <scope>NUCLEOTIDE SEQUENCE [LARGE SCALE GENOMIC DNA]</scope>
    <source>
        <strain evidence="1 2">HSLHS9</strain>
    </source>
</reference>